<evidence type="ECO:0000259" key="1">
    <source>
        <dbReference type="Pfam" id="PF08401"/>
    </source>
</evidence>
<dbReference type="AlphaFoldDB" id="A7TUJ0"/>
<dbReference type="EMBL" id="EF196803">
    <property type="protein sequence ID" value="ABU44865.1"/>
    <property type="molecule type" value="Genomic_DNA"/>
</dbReference>
<name>A7TUJ0_AGGAC</name>
<sequence>MKKHTQPKDLYQQITDQIVTALKEGTLPWFLPWDDADRPIMFLPRNGETGCFYSGINVLILWLSAMRKKFIQRKWVTFQGATHLGGRVRSGEKSTVIIFYKSSEVEEKDDNGNVIYENGAPKMKTSVFVRGHHVFNIEQCDGLEAHYEDFSLPEPELYSILRPELDELPYKMAVQLYHRKEGKACYIPKRDCIIMPKRELFHTSCGYYATLLHECGHATGHQSRLNREAMTNADFSTQENYAFEELIAELTSAFMCAHMGISNISQNAAYICHNFILAQNLTFLTFIRNVPSSIPVITSRIRKINSLSFTRSSSLEKLK</sequence>
<evidence type="ECO:0000259" key="2">
    <source>
        <dbReference type="Pfam" id="PF18818"/>
    </source>
</evidence>
<accession>A7TUJ0</accession>
<dbReference type="PIRSF" id="PIRSF037112">
    <property type="entry name" value="Antirestriction_ArdC"/>
    <property type="match status" value="1"/>
</dbReference>
<dbReference type="GO" id="GO:0003697">
    <property type="term" value="F:single-stranded DNA binding"/>
    <property type="evidence" value="ECO:0007669"/>
    <property type="project" value="InterPro"/>
</dbReference>
<dbReference type="InterPro" id="IPR017113">
    <property type="entry name" value="Antirestriction_ArdC"/>
</dbReference>
<dbReference type="Pfam" id="PF08401">
    <property type="entry name" value="ArdcN"/>
    <property type="match status" value="1"/>
</dbReference>
<evidence type="ECO:0000313" key="3">
    <source>
        <dbReference type="EMBL" id="ABU44865.1"/>
    </source>
</evidence>
<dbReference type="SMR" id="A7TUJ0"/>
<feature type="domain" description="N-terminal" evidence="1">
    <location>
        <begin position="8"/>
        <end position="135"/>
    </location>
</feature>
<proteinExistence type="predicted"/>
<dbReference type="InterPro" id="IPR013610">
    <property type="entry name" value="ArdC_N"/>
</dbReference>
<organism evidence="3">
    <name type="scientific">Aggregatibacter actinomycetemcomitans</name>
    <name type="common">Actinobacillus actinomycetemcomitans</name>
    <name type="synonym">Haemophilus actinomycetemcomitans</name>
    <dbReference type="NCBI Taxonomy" id="714"/>
    <lineage>
        <taxon>Bacteria</taxon>
        <taxon>Pseudomonadati</taxon>
        <taxon>Pseudomonadota</taxon>
        <taxon>Gammaproteobacteria</taxon>
        <taxon>Pasteurellales</taxon>
        <taxon>Pasteurellaceae</taxon>
        <taxon>Aggregatibacter</taxon>
    </lineage>
</organism>
<protein>
    <submittedName>
        <fullName evidence="3">DNA primase</fullName>
    </submittedName>
</protein>
<feature type="domain" description="Polyvalent protein metallopeptidase" evidence="2">
    <location>
        <begin position="165"/>
        <end position="272"/>
    </location>
</feature>
<gene>
    <name evidence="3" type="primary">prm</name>
</gene>
<dbReference type="Pfam" id="PF18818">
    <property type="entry name" value="MPTase-PolyVal"/>
    <property type="match status" value="1"/>
</dbReference>
<dbReference type="InterPro" id="IPR041459">
    <property type="entry name" value="MPTase-PolyVal"/>
</dbReference>
<reference evidence="3" key="1">
    <citation type="journal article" date="2007" name="J. Med. Microbiol.">
        <title>Evidence that the cytolethal distending toxin locus was once part of a genomic island in the periodontal pathogen Aggregatibacter (Actinobacillus) actinomycetemcomitans strain Y4.</title>
        <authorList>
            <person name="Doungudomdacha S."/>
            <person name="Volgina A."/>
            <person name="DiRienzo J.M."/>
        </authorList>
    </citation>
    <scope>NUCLEOTIDE SEQUENCE</scope>
    <source>
        <strain evidence="3">Y4</strain>
    </source>
</reference>